<evidence type="ECO:0000256" key="2">
    <source>
        <dbReference type="SAM" id="Phobius"/>
    </source>
</evidence>
<dbReference type="EMBL" id="GDJX01021164">
    <property type="protein sequence ID" value="JAT46772.1"/>
    <property type="molecule type" value="Transcribed_RNA"/>
</dbReference>
<keyword evidence="2" id="KW-1133">Transmembrane helix</keyword>
<keyword evidence="2" id="KW-0812">Transmembrane</keyword>
<accession>A0A1D1XWM9</accession>
<keyword evidence="3" id="KW-0732">Signal</keyword>
<gene>
    <name evidence="4" type="primary">Nckipsd_0</name>
    <name evidence="4" type="ORF">g.24726</name>
</gene>
<evidence type="ECO:0000313" key="4">
    <source>
        <dbReference type="EMBL" id="JAT46772.1"/>
    </source>
</evidence>
<organism evidence="4">
    <name type="scientific">Anthurium amnicola</name>
    <dbReference type="NCBI Taxonomy" id="1678845"/>
    <lineage>
        <taxon>Eukaryota</taxon>
        <taxon>Viridiplantae</taxon>
        <taxon>Streptophyta</taxon>
        <taxon>Embryophyta</taxon>
        <taxon>Tracheophyta</taxon>
        <taxon>Spermatophyta</taxon>
        <taxon>Magnoliopsida</taxon>
        <taxon>Liliopsida</taxon>
        <taxon>Araceae</taxon>
        <taxon>Pothoideae</taxon>
        <taxon>Potheae</taxon>
        <taxon>Anthurium</taxon>
    </lineage>
</organism>
<feature type="compositionally biased region" description="Low complexity" evidence="1">
    <location>
        <begin position="135"/>
        <end position="145"/>
    </location>
</feature>
<keyword evidence="2" id="KW-0472">Membrane</keyword>
<evidence type="ECO:0000256" key="3">
    <source>
        <dbReference type="SAM" id="SignalP"/>
    </source>
</evidence>
<dbReference type="AlphaFoldDB" id="A0A1D1XWM9"/>
<feature type="region of interest" description="Disordered" evidence="1">
    <location>
        <begin position="117"/>
        <end position="151"/>
    </location>
</feature>
<reference evidence="4" key="1">
    <citation type="submission" date="2015-07" db="EMBL/GenBank/DDBJ databases">
        <title>Transcriptome Assembly of Anthurium amnicola.</title>
        <authorList>
            <person name="Suzuki J."/>
        </authorList>
    </citation>
    <scope>NUCLEOTIDE SEQUENCE</scope>
</reference>
<protein>
    <submittedName>
        <fullName evidence="4">NCK-interacting protein with SH3 domain</fullName>
    </submittedName>
</protein>
<feature type="signal peptide" evidence="3">
    <location>
        <begin position="1"/>
        <end position="18"/>
    </location>
</feature>
<name>A0A1D1XWM9_9ARAE</name>
<sequence>MIRIFLFLLAFIATLASATISITFPSTQYYLVAGQTNNIFWTYEITDTRPFSIFLTNPQIPDLKQFALANNVAPNLGNQTVTIGETLVGAGFQLLFTDIGNIATIYTMSQNFEIKPLGTPPTQISTPTPTPTPAPTSDTPSNNTSAHKNSSSSIYNHGFGTLVLITLFTIILF</sequence>
<proteinExistence type="predicted"/>
<evidence type="ECO:0000256" key="1">
    <source>
        <dbReference type="SAM" id="MobiDB-lite"/>
    </source>
</evidence>
<feature type="chain" id="PRO_5008899780" evidence="3">
    <location>
        <begin position="19"/>
        <end position="173"/>
    </location>
</feature>
<feature type="transmembrane region" description="Helical" evidence="2">
    <location>
        <begin position="154"/>
        <end position="172"/>
    </location>
</feature>